<proteinExistence type="predicted"/>
<comment type="caution">
    <text evidence="1">The sequence shown here is derived from an EMBL/GenBank/DDBJ whole genome shotgun (WGS) entry which is preliminary data.</text>
</comment>
<dbReference type="EMBL" id="FNUD01000002">
    <property type="protein sequence ID" value="SEF01824.1"/>
    <property type="molecule type" value="Genomic_DNA"/>
</dbReference>
<evidence type="ECO:0000313" key="1">
    <source>
        <dbReference type="EMBL" id="SEF01824.1"/>
    </source>
</evidence>
<dbReference type="Proteomes" id="UP000183613">
    <property type="component" value="Unassembled WGS sequence"/>
</dbReference>
<reference evidence="1" key="1">
    <citation type="submission" date="2016-10" db="EMBL/GenBank/DDBJ databases">
        <authorList>
            <person name="Varghese N."/>
            <person name="Submissions S."/>
        </authorList>
    </citation>
    <scope>NUCLEOTIDE SEQUENCE [LARGE SCALE GENOMIC DNA]</scope>
    <source>
        <strain evidence="1">LMG 25555</strain>
    </source>
</reference>
<keyword evidence="2" id="KW-1185">Reference proteome</keyword>
<name>A0A1H5NK70_PSEDM</name>
<dbReference type="AlphaFoldDB" id="A0A1H5NK70"/>
<sequence>MNLLSTVITSPPDRENCVFEIWAGSSQLAEVSHEPGRPIEIEIYPPVEGGKWNFNLEDLMTALHQATKTLASHE</sequence>
<evidence type="ECO:0000313" key="2">
    <source>
        <dbReference type="Proteomes" id="UP000183613"/>
    </source>
</evidence>
<gene>
    <name evidence="1" type="ORF">SAMN04489800_3638</name>
</gene>
<organism evidence="1 2">
    <name type="scientific">Pseudomonas deceptionensis</name>
    <dbReference type="NCBI Taxonomy" id="882211"/>
    <lineage>
        <taxon>Bacteria</taxon>
        <taxon>Pseudomonadati</taxon>
        <taxon>Pseudomonadota</taxon>
        <taxon>Gammaproteobacteria</taxon>
        <taxon>Pseudomonadales</taxon>
        <taxon>Pseudomonadaceae</taxon>
        <taxon>Pseudomonas</taxon>
    </lineage>
</organism>
<protein>
    <submittedName>
        <fullName evidence="1">Uncharacterized protein</fullName>
    </submittedName>
</protein>
<accession>A0A1H5NK70</accession>